<dbReference type="Proteomes" id="UP000521748">
    <property type="component" value="Unassembled WGS sequence"/>
</dbReference>
<name>A0A7Y9LQR2_9MICC</name>
<evidence type="ECO:0000259" key="3">
    <source>
        <dbReference type="SMART" id="SM00563"/>
    </source>
</evidence>
<dbReference type="InterPro" id="IPR002123">
    <property type="entry name" value="Plipid/glycerol_acylTrfase"/>
</dbReference>
<dbReference type="EC" id="2.3.1.51" evidence="4"/>
<keyword evidence="5" id="KW-1185">Reference proteome</keyword>
<keyword evidence="1 4" id="KW-0808">Transferase</keyword>
<dbReference type="GO" id="GO:0006654">
    <property type="term" value="P:phosphatidic acid biosynthetic process"/>
    <property type="evidence" value="ECO:0007669"/>
    <property type="project" value="TreeGrafter"/>
</dbReference>
<sequence>MVESKKNSVAKSPTSKAPAAWGTWWSRPLGRVLDHVTYRTTVTGRENIPRKGAVIFAANHLSYLDGPVMVGASPRYMHVMVRHDMFKGFLGWVLRSSGQIPVDRAGDRAALQAAKAVLERGECVGILPEGTRGSGDAASMNSGVAWLALNSGAVVVPVAVLGTRITGEHKDTIPPLRRRFQVAFGPALNIERQPGMSGRASMDAAVEQIREALSGHIREAVKISGQELPDDEKSGND</sequence>
<dbReference type="SUPFAM" id="SSF69593">
    <property type="entry name" value="Glycerol-3-phosphate (1)-acyltransferase"/>
    <property type="match status" value="1"/>
</dbReference>
<accession>A0A7Y9LQR2</accession>
<evidence type="ECO:0000313" key="4">
    <source>
        <dbReference type="EMBL" id="NYE93865.1"/>
    </source>
</evidence>
<organism evidence="4 5">
    <name type="scientific">Psychromicrobium silvestre</name>
    <dbReference type="NCBI Taxonomy" id="1645614"/>
    <lineage>
        <taxon>Bacteria</taxon>
        <taxon>Bacillati</taxon>
        <taxon>Actinomycetota</taxon>
        <taxon>Actinomycetes</taxon>
        <taxon>Micrococcales</taxon>
        <taxon>Micrococcaceae</taxon>
        <taxon>Psychromicrobium</taxon>
    </lineage>
</organism>
<proteinExistence type="predicted"/>
<dbReference type="CDD" id="cd07989">
    <property type="entry name" value="LPLAT_AGPAT-like"/>
    <property type="match status" value="1"/>
</dbReference>
<dbReference type="EMBL" id="JACBYQ010000001">
    <property type="protein sequence ID" value="NYE93865.1"/>
    <property type="molecule type" value="Genomic_DNA"/>
</dbReference>
<dbReference type="SMART" id="SM00563">
    <property type="entry name" value="PlsC"/>
    <property type="match status" value="1"/>
</dbReference>
<dbReference type="PANTHER" id="PTHR10434">
    <property type="entry name" value="1-ACYL-SN-GLYCEROL-3-PHOSPHATE ACYLTRANSFERASE"/>
    <property type="match status" value="1"/>
</dbReference>
<gene>
    <name evidence="4" type="ORF">FHU41_000086</name>
</gene>
<dbReference type="GO" id="GO:0005886">
    <property type="term" value="C:plasma membrane"/>
    <property type="evidence" value="ECO:0007669"/>
    <property type="project" value="TreeGrafter"/>
</dbReference>
<dbReference type="Pfam" id="PF01553">
    <property type="entry name" value="Acyltransferase"/>
    <property type="match status" value="1"/>
</dbReference>
<protein>
    <submittedName>
        <fullName evidence="4">1-acyl-sn-glycerol-3-phosphate acyltransferase</fullName>
        <ecNumber evidence="4">2.3.1.51</ecNumber>
    </submittedName>
</protein>
<reference evidence="4 5" key="1">
    <citation type="submission" date="2020-07" db="EMBL/GenBank/DDBJ databases">
        <title>Sequencing the genomes of 1000 actinobacteria strains.</title>
        <authorList>
            <person name="Klenk H.-P."/>
        </authorList>
    </citation>
    <scope>NUCLEOTIDE SEQUENCE [LARGE SCALE GENOMIC DNA]</scope>
    <source>
        <strain evidence="4 5">DSM 102047</strain>
    </source>
</reference>
<comment type="caution">
    <text evidence="4">The sequence shown here is derived from an EMBL/GenBank/DDBJ whole genome shotgun (WGS) entry which is preliminary data.</text>
</comment>
<evidence type="ECO:0000256" key="2">
    <source>
        <dbReference type="ARBA" id="ARBA00023315"/>
    </source>
</evidence>
<dbReference type="GO" id="GO:0003841">
    <property type="term" value="F:1-acylglycerol-3-phosphate O-acyltransferase activity"/>
    <property type="evidence" value="ECO:0007669"/>
    <property type="project" value="UniProtKB-EC"/>
</dbReference>
<keyword evidence="2 4" id="KW-0012">Acyltransferase</keyword>
<evidence type="ECO:0000256" key="1">
    <source>
        <dbReference type="ARBA" id="ARBA00022679"/>
    </source>
</evidence>
<dbReference type="AlphaFoldDB" id="A0A7Y9LQR2"/>
<evidence type="ECO:0000313" key="5">
    <source>
        <dbReference type="Proteomes" id="UP000521748"/>
    </source>
</evidence>
<dbReference type="PANTHER" id="PTHR10434:SF11">
    <property type="entry name" value="1-ACYL-SN-GLYCEROL-3-PHOSPHATE ACYLTRANSFERASE"/>
    <property type="match status" value="1"/>
</dbReference>
<feature type="domain" description="Phospholipid/glycerol acyltransferase" evidence="3">
    <location>
        <begin position="54"/>
        <end position="163"/>
    </location>
</feature>